<protein>
    <submittedName>
        <fullName evidence="1">Extracellular solute-binding protein</fullName>
    </submittedName>
</protein>
<dbReference type="Pfam" id="PF01547">
    <property type="entry name" value="SBP_bac_1"/>
    <property type="match status" value="1"/>
</dbReference>
<dbReference type="PANTHER" id="PTHR43649:SF11">
    <property type="entry name" value="ABC TRANSPORTER SUBSTRATE-BINDING PROTEIN YESO-RELATED"/>
    <property type="match status" value="1"/>
</dbReference>
<name>A0A4P6ED08_9MICO</name>
<dbReference type="InterPro" id="IPR006059">
    <property type="entry name" value="SBP"/>
</dbReference>
<dbReference type="InterPro" id="IPR050490">
    <property type="entry name" value="Bact_solute-bd_prot1"/>
</dbReference>
<dbReference type="PANTHER" id="PTHR43649">
    <property type="entry name" value="ARABINOSE-BINDING PROTEIN-RELATED"/>
    <property type="match status" value="1"/>
</dbReference>
<organism evidence="1 2">
    <name type="scientific">Microbacterium protaetiae</name>
    <dbReference type="NCBI Taxonomy" id="2509458"/>
    <lineage>
        <taxon>Bacteria</taxon>
        <taxon>Bacillati</taxon>
        <taxon>Actinomycetota</taxon>
        <taxon>Actinomycetes</taxon>
        <taxon>Micrococcales</taxon>
        <taxon>Microbacteriaceae</taxon>
        <taxon>Microbacterium</taxon>
    </lineage>
</organism>
<keyword evidence="2" id="KW-1185">Reference proteome</keyword>
<evidence type="ECO:0000313" key="2">
    <source>
        <dbReference type="Proteomes" id="UP000293995"/>
    </source>
</evidence>
<dbReference type="PROSITE" id="PS51257">
    <property type="entry name" value="PROKAR_LIPOPROTEIN"/>
    <property type="match status" value="1"/>
</dbReference>
<dbReference type="RefSeq" id="WP_129388901.1">
    <property type="nucleotide sequence ID" value="NZ_CP035494.1"/>
</dbReference>
<sequence>MRRITGSLPGKAAIGVALIGTLALAGCAGGSKGGGGGSDSAPTFDPNEKITLEMSWWGDDARAALFGQVIDKFEAKYPNITVKQTPVGSPDDLFNRLATDFGGGGTTAPDVFALGGAKPQEYGSAGALLDLSSVKDIVQTAKYPDFSLTNATVNDTLYGLPTGGNATAAFVNKDIFEKAGVPVPDDSWTWQDLIDDANKIGAKGLKTDDGKPIYGLDLRIADILGTYVGQETEYGMYDWDGKLATDASTIADWYQNEVELRDGKGLPDPSVVTAGWSLTPDQQLYTLGQAAITFGYSNLIGSYEAGGDTLMLTPPTDTDKTGVALLPSAFWAINAQTKHPAAAAMLMNWFLNEPDALTLIKDTRGVPFNPDAAAVVTPLLEGASKTAAEYVQKTLDSGTVAPPQPNGGANMNQYAQDGEANVLFNKKTPKEAADEFVSKLTADLAQG</sequence>
<accession>A0A4P6ED08</accession>
<evidence type="ECO:0000313" key="1">
    <source>
        <dbReference type="EMBL" id="QAY60130.1"/>
    </source>
</evidence>
<dbReference type="OrthoDB" id="7918484at2"/>
<gene>
    <name evidence="1" type="ORF">ET475_09095</name>
</gene>
<proteinExistence type="predicted"/>
<dbReference type="Gene3D" id="3.40.190.10">
    <property type="entry name" value="Periplasmic binding protein-like II"/>
    <property type="match status" value="2"/>
</dbReference>
<dbReference type="SUPFAM" id="SSF53850">
    <property type="entry name" value="Periplasmic binding protein-like II"/>
    <property type="match status" value="1"/>
</dbReference>
<dbReference type="Proteomes" id="UP000293995">
    <property type="component" value="Chromosome"/>
</dbReference>
<dbReference type="AlphaFoldDB" id="A0A4P6ED08"/>
<dbReference type="KEGG" id="mprt:ET475_09095"/>
<dbReference type="EMBL" id="CP035494">
    <property type="protein sequence ID" value="QAY60130.1"/>
    <property type="molecule type" value="Genomic_DNA"/>
</dbReference>
<reference evidence="1 2" key="1">
    <citation type="submission" date="2019-01" db="EMBL/GenBank/DDBJ databases">
        <title>Genome sequencing of strain DFW100M-13.</title>
        <authorList>
            <person name="Heo J."/>
            <person name="Kim S.-J."/>
            <person name="Kim J.-S."/>
            <person name="Hong S.-B."/>
            <person name="Kwon S.-W."/>
        </authorList>
    </citation>
    <scope>NUCLEOTIDE SEQUENCE [LARGE SCALE GENOMIC DNA]</scope>
    <source>
        <strain evidence="1 2">DFW100M-13</strain>
    </source>
</reference>